<keyword evidence="2" id="KW-1185">Reference proteome</keyword>
<gene>
    <name evidence="1" type="ORF">HHU12_17860</name>
</gene>
<reference evidence="1 2" key="1">
    <citation type="submission" date="2020-04" db="EMBL/GenBank/DDBJ databases">
        <title>Flammeovirga sp. SR4, a novel species isolated from seawater.</title>
        <authorList>
            <person name="Wang X."/>
        </authorList>
    </citation>
    <scope>NUCLEOTIDE SEQUENCE [LARGE SCALE GENOMIC DNA]</scope>
    <source>
        <strain evidence="1 2">ATCC 23126</strain>
    </source>
</reference>
<dbReference type="AlphaFoldDB" id="A0A7X9RW75"/>
<evidence type="ECO:0008006" key="3">
    <source>
        <dbReference type="Google" id="ProtNLM"/>
    </source>
</evidence>
<proteinExistence type="predicted"/>
<name>A0A7X9RW75_9BACT</name>
<dbReference type="RefSeq" id="WP_169658101.1">
    <property type="nucleotide sequence ID" value="NZ_JABANE010000049.1"/>
</dbReference>
<accession>A0A7X9RW75</accession>
<evidence type="ECO:0000313" key="2">
    <source>
        <dbReference type="Proteomes" id="UP000576082"/>
    </source>
</evidence>
<dbReference type="EMBL" id="JABANE010000049">
    <property type="protein sequence ID" value="NME69847.1"/>
    <property type="molecule type" value="Genomic_DNA"/>
</dbReference>
<comment type="caution">
    <text evidence="1">The sequence shown here is derived from an EMBL/GenBank/DDBJ whole genome shotgun (WGS) entry which is preliminary data.</text>
</comment>
<sequence>MDKEQFLKLVQQVVLKELSSTPNDDKNLFDIFSKYGISMPIELYPSFINHQLIAPGYAEMSFTTVDHFKVTSLGVSFAESIAVKTVDLDEENKVLMPSIKTHDDMSVPMSMHESLLNGGEAMEKIPYITYGYDTPEAFVAIQKGDDTLSLEELRERSIKNLSNIEVDIKQFDLSGIPMIVCAGNYYASEKILDHQFMLQMQEKLNAELLAVSMPRKGFMFIIDGAPTPEVFKKFIMITSMKYIEDENTKPLSTKVFVVQDGELSGLIQLGEKEMG</sequence>
<protein>
    <recommendedName>
        <fullName evidence="3">DUF1444 family protein</fullName>
    </recommendedName>
</protein>
<dbReference type="Proteomes" id="UP000576082">
    <property type="component" value="Unassembled WGS sequence"/>
</dbReference>
<evidence type="ECO:0000313" key="1">
    <source>
        <dbReference type="EMBL" id="NME69847.1"/>
    </source>
</evidence>
<organism evidence="1 2">
    <name type="scientific">Flammeovirga aprica JL-4</name>
    <dbReference type="NCBI Taxonomy" id="694437"/>
    <lineage>
        <taxon>Bacteria</taxon>
        <taxon>Pseudomonadati</taxon>
        <taxon>Bacteroidota</taxon>
        <taxon>Cytophagia</taxon>
        <taxon>Cytophagales</taxon>
        <taxon>Flammeovirgaceae</taxon>
        <taxon>Flammeovirga</taxon>
    </lineage>
</organism>